<dbReference type="EMBL" id="CM056744">
    <property type="protein sequence ID" value="KAJ8667037.1"/>
    <property type="molecule type" value="Genomic_DNA"/>
</dbReference>
<protein>
    <submittedName>
        <fullName evidence="1">Uncharacterized protein</fullName>
    </submittedName>
</protein>
<dbReference type="Proteomes" id="UP001239111">
    <property type="component" value="Chromosome 4"/>
</dbReference>
<proteinExistence type="predicted"/>
<gene>
    <name evidence="1" type="ORF">QAD02_008699</name>
</gene>
<comment type="caution">
    <text evidence="1">The sequence shown here is derived from an EMBL/GenBank/DDBJ whole genome shotgun (WGS) entry which is preliminary data.</text>
</comment>
<sequence>MYRVTTWVYLPCKGNPTLVSDVDHLIASDAGNLTLVSDADPIASDASTHTLVSDVDHLIASDAGNLTLVSDADPIASDASTHPSVSDVDHLTASGIGDLGVTDVSTKKQAPPSKKKRPDAAQTHTKQTASGGKVPNGFPQCRRRESETAATSQARDWPALPPPQQQAAHASSEEERTRRYRSAPSSTEAAAANDIFALCHCRIFARAFVLQICKVREREVCDVL</sequence>
<organism evidence="1 2">
    <name type="scientific">Eretmocerus hayati</name>
    <dbReference type="NCBI Taxonomy" id="131215"/>
    <lineage>
        <taxon>Eukaryota</taxon>
        <taxon>Metazoa</taxon>
        <taxon>Ecdysozoa</taxon>
        <taxon>Arthropoda</taxon>
        <taxon>Hexapoda</taxon>
        <taxon>Insecta</taxon>
        <taxon>Pterygota</taxon>
        <taxon>Neoptera</taxon>
        <taxon>Endopterygota</taxon>
        <taxon>Hymenoptera</taxon>
        <taxon>Apocrita</taxon>
        <taxon>Proctotrupomorpha</taxon>
        <taxon>Chalcidoidea</taxon>
        <taxon>Aphelinidae</taxon>
        <taxon>Aphelininae</taxon>
        <taxon>Eretmocerus</taxon>
    </lineage>
</organism>
<evidence type="ECO:0000313" key="2">
    <source>
        <dbReference type="Proteomes" id="UP001239111"/>
    </source>
</evidence>
<evidence type="ECO:0000313" key="1">
    <source>
        <dbReference type="EMBL" id="KAJ8667037.1"/>
    </source>
</evidence>
<reference evidence="1" key="1">
    <citation type="submission" date="2023-04" db="EMBL/GenBank/DDBJ databases">
        <title>A chromosome-level genome assembly of the parasitoid wasp Eretmocerus hayati.</title>
        <authorList>
            <person name="Zhong Y."/>
            <person name="Liu S."/>
            <person name="Liu Y."/>
        </authorList>
    </citation>
    <scope>NUCLEOTIDE SEQUENCE</scope>
    <source>
        <strain evidence="1">ZJU_SS_LIU_2023</strain>
    </source>
</reference>
<accession>A0ACC2N7A0</accession>
<name>A0ACC2N7A0_9HYME</name>
<keyword evidence="2" id="KW-1185">Reference proteome</keyword>